<evidence type="ECO:0000313" key="2">
    <source>
        <dbReference type="EMBL" id="APC40747.1"/>
    </source>
</evidence>
<gene>
    <name evidence="2" type="ORF">A7L45_11995</name>
</gene>
<evidence type="ECO:0000313" key="3">
    <source>
        <dbReference type="Proteomes" id="UP000182569"/>
    </source>
</evidence>
<dbReference type="GO" id="GO:0008218">
    <property type="term" value="P:bioluminescence"/>
    <property type="evidence" value="ECO:0007669"/>
    <property type="project" value="InterPro"/>
</dbReference>
<dbReference type="RefSeq" id="WP_071613037.1">
    <property type="nucleotide sequence ID" value="NZ_CP015756.1"/>
</dbReference>
<dbReference type="AlphaFoldDB" id="A0A1J0GHF1"/>
<organism evidence="2 3">
    <name type="scientific">Clostridium estertheticum subsp. estertheticum</name>
    <dbReference type="NCBI Taxonomy" id="1552"/>
    <lineage>
        <taxon>Bacteria</taxon>
        <taxon>Bacillati</taxon>
        <taxon>Bacillota</taxon>
        <taxon>Clostridia</taxon>
        <taxon>Eubacteriales</taxon>
        <taxon>Clostridiaceae</taxon>
        <taxon>Clostridium</taxon>
    </lineage>
</organism>
<reference evidence="3" key="1">
    <citation type="journal article" date="2016" name="Front. Microbiol.">
        <title>Complete Genome Sequence of Clostridium estertheticum DSM 8809, a Microbe Identified in Spoiled Vacuum Packed Beef.</title>
        <authorList>
            <person name="Yu Z."/>
            <person name="Gunn L."/>
            <person name="Brennan E."/>
            <person name="Reid R."/>
            <person name="Wall P.G."/>
            <person name="Gaora O.P."/>
            <person name="Hurley D."/>
            <person name="Bolton D."/>
            <person name="Fanning S."/>
        </authorList>
    </citation>
    <scope>NUCLEOTIDE SEQUENCE [LARGE SCALE GENOMIC DNA]</scope>
    <source>
        <strain evidence="3">DSM 8809</strain>
    </source>
</reference>
<name>A0A1J0GHF1_9CLOT</name>
<protein>
    <submittedName>
        <fullName evidence="2">Acyl-CoA reductase</fullName>
    </submittedName>
</protein>
<dbReference type="Proteomes" id="UP000182569">
    <property type="component" value="Chromosome"/>
</dbReference>
<dbReference type="OrthoDB" id="580775at2"/>
<dbReference type="KEGG" id="ceu:A7L45_11995"/>
<keyword evidence="3" id="KW-1185">Reference proteome</keyword>
<dbReference type="Pfam" id="PF05893">
    <property type="entry name" value="LuxC"/>
    <property type="match status" value="1"/>
</dbReference>
<dbReference type="STRING" id="1552.A7L45_11995"/>
<dbReference type="GO" id="GO:0003995">
    <property type="term" value="F:acyl-CoA dehydrogenase activity"/>
    <property type="evidence" value="ECO:0007669"/>
    <property type="project" value="InterPro"/>
</dbReference>
<keyword evidence="1" id="KW-0521">NADP</keyword>
<proteinExistence type="predicted"/>
<evidence type="ECO:0000256" key="1">
    <source>
        <dbReference type="ARBA" id="ARBA00022857"/>
    </source>
</evidence>
<accession>A0A1J0GHF1</accession>
<sequence>MINCYELNGEFNENCMSFKDFNEIETYLNNNLSEIHKIPVEAIILIINEYSKKIAKNREILRVEGVSFLCFYLKKVNIEKQLKLNLENIEYLNKFVQIDDEKYIKAQPRGIVCHWMAGNVPTLGIYSVMQSILCKNANILRVSKKSVSDVYKLLIILANINVEYEGRTYSSNILLKNIALVYFDSFDRNLNSLMSLKADVRIVWGNKAAVDDICLLPKKTTCKDLIFGPKYSFAVFDKSAIESDDLEEYLENLVTDTIVFGQKGCSSPQVLFIEKSKLNVIDVAKILSIKFEKITKRYTNLYLEEAIAAKIINKRGEYLLGLDKLAYISKGLKYTILIDSEIKLEEPITGRTIFIKEVEDIFDICPLITKNIQTLGIASKNKEKVLEFTDRVTTFGVDRVVKIGYMNFYDSPWDGSLIMSELVRWCSLNIKGMMT</sequence>
<dbReference type="InterPro" id="IPR008670">
    <property type="entry name" value="CoA_reduct_LuxC"/>
</dbReference>
<dbReference type="EMBL" id="CP015756">
    <property type="protein sequence ID" value="APC40747.1"/>
    <property type="molecule type" value="Genomic_DNA"/>
</dbReference>